<sequence>MKWLKEYQNQEVSLISDDELTKGRSLFLQAKDKYEEAYDENEYADLQAEVMSEESYDEKEDADLSLSVWMREQKLSYQTFVNN</sequence>
<dbReference type="EMBL" id="CAKMRJ010005412">
    <property type="protein sequence ID" value="CAH1439904.1"/>
    <property type="molecule type" value="Genomic_DNA"/>
</dbReference>
<name>A0AAU9NPU4_9ASTR</name>
<keyword evidence="2" id="KW-1185">Reference proteome</keyword>
<dbReference type="Proteomes" id="UP001157418">
    <property type="component" value="Unassembled WGS sequence"/>
</dbReference>
<gene>
    <name evidence="1" type="ORF">LVIROSA_LOCUS26070</name>
</gene>
<comment type="caution">
    <text evidence="1">The sequence shown here is derived from an EMBL/GenBank/DDBJ whole genome shotgun (WGS) entry which is preliminary data.</text>
</comment>
<evidence type="ECO:0000313" key="2">
    <source>
        <dbReference type="Proteomes" id="UP001157418"/>
    </source>
</evidence>
<proteinExistence type="predicted"/>
<organism evidence="1 2">
    <name type="scientific">Lactuca virosa</name>
    <dbReference type="NCBI Taxonomy" id="75947"/>
    <lineage>
        <taxon>Eukaryota</taxon>
        <taxon>Viridiplantae</taxon>
        <taxon>Streptophyta</taxon>
        <taxon>Embryophyta</taxon>
        <taxon>Tracheophyta</taxon>
        <taxon>Spermatophyta</taxon>
        <taxon>Magnoliopsida</taxon>
        <taxon>eudicotyledons</taxon>
        <taxon>Gunneridae</taxon>
        <taxon>Pentapetalae</taxon>
        <taxon>asterids</taxon>
        <taxon>campanulids</taxon>
        <taxon>Asterales</taxon>
        <taxon>Asteraceae</taxon>
        <taxon>Cichorioideae</taxon>
        <taxon>Cichorieae</taxon>
        <taxon>Lactucinae</taxon>
        <taxon>Lactuca</taxon>
    </lineage>
</organism>
<reference evidence="1 2" key="1">
    <citation type="submission" date="2022-01" db="EMBL/GenBank/DDBJ databases">
        <authorList>
            <person name="Xiong W."/>
            <person name="Schranz E."/>
        </authorList>
    </citation>
    <scope>NUCLEOTIDE SEQUENCE [LARGE SCALE GENOMIC DNA]</scope>
</reference>
<evidence type="ECO:0008006" key="3">
    <source>
        <dbReference type="Google" id="ProtNLM"/>
    </source>
</evidence>
<dbReference type="AlphaFoldDB" id="A0AAU9NPU4"/>
<protein>
    <recommendedName>
        <fullName evidence="3">Phage protein</fullName>
    </recommendedName>
</protein>
<accession>A0AAU9NPU4</accession>
<evidence type="ECO:0000313" key="1">
    <source>
        <dbReference type="EMBL" id="CAH1439904.1"/>
    </source>
</evidence>